<dbReference type="PROSITE" id="PS00211">
    <property type="entry name" value="ABC_TRANSPORTER_1"/>
    <property type="match status" value="1"/>
</dbReference>
<evidence type="ECO:0000313" key="6">
    <source>
        <dbReference type="Proteomes" id="UP001321700"/>
    </source>
</evidence>
<dbReference type="SUPFAM" id="SSF52540">
    <property type="entry name" value="P-loop containing nucleoside triphosphate hydrolases"/>
    <property type="match status" value="1"/>
</dbReference>
<sequence length="227" mass="23710">MIQTRGLCYRYPGGSELRFPDVEVPHGAVLLLSGPSGSGKSTWLALVAALVAPSAGTLHVADQAMGDLRGATADAWRAAHIGFLPQKLHLSAALTVQQNLAMAQWAAGRAEDKARIHATLQALGVAELAGRLPHQLSGGQAQRVALARAVLLKPRVVLADEPTASLDDEAAAQAVRLLHTTAQQHGATLVIATHDARVASLLTAQEGDGLGQIGFSRLSLAREQLSK</sequence>
<organism evidence="5 6">
    <name type="scientific">Rhodoferax potami</name>
    <dbReference type="NCBI Taxonomy" id="3068338"/>
    <lineage>
        <taxon>Bacteria</taxon>
        <taxon>Pseudomonadati</taxon>
        <taxon>Pseudomonadota</taxon>
        <taxon>Betaproteobacteria</taxon>
        <taxon>Burkholderiales</taxon>
        <taxon>Comamonadaceae</taxon>
        <taxon>Rhodoferax</taxon>
    </lineage>
</organism>
<feature type="domain" description="ABC transporter" evidence="4">
    <location>
        <begin position="2"/>
        <end position="227"/>
    </location>
</feature>
<dbReference type="RefSeq" id="WP_313873760.1">
    <property type="nucleotide sequence ID" value="NZ_JAVBIK010000001.1"/>
</dbReference>
<dbReference type="InterPro" id="IPR003439">
    <property type="entry name" value="ABC_transporter-like_ATP-bd"/>
</dbReference>
<dbReference type="PROSITE" id="PS50893">
    <property type="entry name" value="ABC_TRANSPORTER_2"/>
    <property type="match status" value="1"/>
</dbReference>
<evidence type="ECO:0000259" key="4">
    <source>
        <dbReference type="PROSITE" id="PS50893"/>
    </source>
</evidence>
<dbReference type="GO" id="GO:0005524">
    <property type="term" value="F:ATP binding"/>
    <property type="evidence" value="ECO:0007669"/>
    <property type="project" value="UniProtKB-KW"/>
</dbReference>
<dbReference type="InterPro" id="IPR027417">
    <property type="entry name" value="P-loop_NTPase"/>
</dbReference>
<keyword evidence="1" id="KW-0472">Membrane</keyword>
<gene>
    <name evidence="5" type="ORF">RAE19_04355</name>
</gene>
<dbReference type="InterPro" id="IPR003593">
    <property type="entry name" value="AAA+_ATPase"/>
</dbReference>
<dbReference type="PANTHER" id="PTHR24220:SF659">
    <property type="entry name" value="TRANSPORTER, PUTATIVE-RELATED"/>
    <property type="match status" value="1"/>
</dbReference>
<evidence type="ECO:0000313" key="5">
    <source>
        <dbReference type="EMBL" id="MDT7517975.1"/>
    </source>
</evidence>
<dbReference type="Proteomes" id="UP001321700">
    <property type="component" value="Unassembled WGS sequence"/>
</dbReference>
<dbReference type="InterPro" id="IPR015854">
    <property type="entry name" value="ABC_transpr_LolD-like"/>
</dbReference>
<dbReference type="InterPro" id="IPR017871">
    <property type="entry name" value="ABC_transporter-like_CS"/>
</dbReference>
<accession>A0ABU3KJL4</accession>
<dbReference type="SMART" id="SM00382">
    <property type="entry name" value="AAA"/>
    <property type="match status" value="1"/>
</dbReference>
<reference evidence="5 6" key="1">
    <citation type="submission" date="2023-08" db="EMBL/GenBank/DDBJ databases">
        <title>Rhodoferax potami sp. nov. and Rhodoferax mekongensis sp. nov., isolated from the Mekong River in Thailand.</title>
        <authorList>
            <person name="Kitikhun S."/>
            <person name="Charoenyingcharoen P."/>
            <person name="Siriarchawattana P."/>
            <person name="Likhitrattanapisal S."/>
            <person name="Nilsakha T."/>
            <person name="Chanpet A."/>
            <person name="Rattanawaree P."/>
            <person name="Ingsriswang S."/>
        </authorList>
    </citation>
    <scope>NUCLEOTIDE SEQUENCE [LARGE SCALE GENOMIC DNA]</scope>
    <source>
        <strain evidence="5 6">TBRC 17660</strain>
    </source>
</reference>
<protein>
    <submittedName>
        <fullName evidence="5">ATP-binding cassette domain-containing protein</fullName>
    </submittedName>
</protein>
<evidence type="ECO:0000256" key="2">
    <source>
        <dbReference type="ARBA" id="ARBA00022741"/>
    </source>
</evidence>
<keyword evidence="6" id="KW-1185">Reference proteome</keyword>
<dbReference type="Pfam" id="PF00005">
    <property type="entry name" value="ABC_tran"/>
    <property type="match status" value="1"/>
</dbReference>
<keyword evidence="3 5" id="KW-0067">ATP-binding</keyword>
<dbReference type="PANTHER" id="PTHR24220">
    <property type="entry name" value="IMPORT ATP-BINDING PROTEIN"/>
    <property type="match status" value="1"/>
</dbReference>
<dbReference type="Gene3D" id="3.40.50.300">
    <property type="entry name" value="P-loop containing nucleotide triphosphate hydrolases"/>
    <property type="match status" value="1"/>
</dbReference>
<keyword evidence="2" id="KW-0547">Nucleotide-binding</keyword>
<comment type="caution">
    <text evidence="5">The sequence shown here is derived from an EMBL/GenBank/DDBJ whole genome shotgun (WGS) entry which is preliminary data.</text>
</comment>
<proteinExistence type="predicted"/>
<evidence type="ECO:0000256" key="3">
    <source>
        <dbReference type="ARBA" id="ARBA00022840"/>
    </source>
</evidence>
<dbReference type="EMBL" id="JAVBIK010000001">
    <property type="protein sequence ID" value="MDT7517975.1"/>
    <property type="molecule type" value="Genomic_DNA"/>
</dbReference>
<name>A0ABU3KJL4_9BURK</name>
<keyword evidence="1" id="KW-1003">Cell membrane</keyword>
<evidence type="ECO:0000256" key="1">
    <source>
        <dbReference type="ARBA" id="ARBA00022475"/>
    </source>
</evidence>